<dbReference type="PANTHER" id="PTHR45266">
    <property type="entry name" value="OXALOACETATE DECARBOXYLASE ALPHA CHAIN"/>
    <property type="match status" value="1"/>
</dbReference>
<dbReference type="Proteomes" id="UP001400965">
    <property type="component" value="Unassembled WGS sequence"/>
</dbReference>
<feature type="region of interest" description="Disordered" evidence="2">
    <location>
        <begin position="22"/>
        <end position="52"/>
    </location>
</feature>
<evidence type="ECO:0000313" key="5">
    <source>
        <dbReference type="Proteomes" id="UP001400965"/>
    </source>
</evidence>
<keyword evidence="1" id="KW-0092">Biotin</keyword>
<evidence type="ECO:0000259" key="3">
    <source>
        <dbReference type="PROSITE" id="PS50968"/>
    </source>
</evidence>
<sequence length="118" mass="12655">MSAKTYHIKLNGKVYEVEIEEVQKGQNPEPTVQKTPQQPKKEVASNGLGESIDAPMPGTIVNIMVKNGESVKKGQVVAILEAMKMENEIVAPIDGTVVSVDVEKGQNVNLGDSLVQIG</sequence>
<gene>
    <name evidence="4" type="ORF">GCM10008917_23210</name>
</gene>
<dbReference type="InterPro" id="IPR011053">
    <property type="entry name" value="Single_hybrid_motif"/>
</dbReference>
<feature type="compositionally biased region" description="Polar residues" evidence="2">
    <location>
        <begin position="24"/>
        <end position="38"/>
    </location>
</feature>
<dbReference type="CDD" id="cd06850">
    <property type="entry name" value="biotinyl_domain"/>
    <property type="match status" value="1"/>
</dbReference>
<evidence type="ECO:0000256" key="1">
    <source>
        <dbReference type="ARBA" id="ARBA00023267"/>
    </source>
</evidence>
<protein>
    <submittedName>
        <fullName evidence="4">Biotin/lipoyl-binding protein</fullName>
    </submittedName>
</protein>
<dbReference type="InterPro" id="IPR000089">
    <property type="entry name" value="Biotin_lipoyl"/>
</dbReference>
<organism evidence="4 5">
    <name type="scientific">Paraclostridium tenue</name>
    <dbReference type="NCBI Taxonomy" id="1737"/>
    <lineage>
        <taxon>Bacteria</taxon>
        <taxon>Bacillati</taxon>
        <taxon>Bacillota</taxon>
        <taxon>Clostridia</taxon>
        <taxon>Peptostreptococcales</taxon>
        <taxon>Peptostreptococcaceae</taxon>
        <taxon>Paraclostridium</taxon>
    </lineage>
</organism>
<evidence type="ECO:0000256" key="2">
    <source>
        <dbReference type="SAM" id="MobiDB-lite"/>
    </source>
</evidence>
<dbReference type="RefSeq" id="WP_346046169.1">
    <property type="nucleotide sequence ID" value="NZ_BAAACP010000015.1"/>
</dbReference>
<keyword evidence="5" id="KW-1185">Reference proteome</keyword>
<name>A0ABP3XIT2_9FIRM</name>
<dbReference type="Gene3D" id="2.40.50.100">
    <property type="match status" value="1"/>
</dbReference>
<dbReference type="InterPro" id="IPR001882">
    <property type="entry name" value="Biotin_BS"/>
</dbReference>
<dbReference type="EMBL" id="BAAACP010000015">
    <property type="protein sequence ID" value="GAA0865503.1"/>
    <property type="molecule type" value="Genomic_DNA"/>
</dbReference>
<dbReference type="InterPro" id="IPR050709">
    <property type="entry name" value="Biotin_Carboxyl_Carrier/Decarb"/>
</dbReference>
<dbReference type="SUPFAM" id="SSF51230">
    <property type="entry name" value="Single hybrid motif"/>
    <property type="match status" value="1"/>
</dbReference>
<accession>A0ABP3XIT2</accession>
<dbReference type="Pfam" id="PF00364">
    <property type="entry name" value="Biotin_lipoyl"/>
    <property type="match status" value="1"/>
</dbReference>
<dbReference type="PANTHER" id="PTHR45266:SF3">
    <property type="entry name" value="OXALOACETATE DECARBOXYLASE ALPHA CHAIN"/>
    <property type="match status" value="1"/>
</dbReference>
<evidence type="ECO:0000313" key="4">
    <source>
        <dbReference type="EMBL" id="GAA0865503.1"/>
    </source>
</evidence>
<comment type="caution">
    <text evidence="4">The sequence shown here is derived from an EMBL/GenBank/DDBJ whole genome shotgun (WGS) entry which is preliminary data.</text>
</comment>
<feature type="domain" description="Lipoyl-binding" evidence="3">
    <location>
        <begin position="43"/>
        <end position="118"/>
    </location>
</feature>
<reference evidence="5" key="1">
    <citation type="journal article" date="2019" name="Int. J. Syst. Evol. Microbiol.">
        <title>The Global Catalogue of Microorganisms (GCM) 10K type strain sequencing project: providing services to taxonomists for standard genome sequencing and annotation.</title>
        <authorList>
            <consortium name="The Broad Institute Genomics Platform"/>
            <consortium name="The Broad Institute Genome Sequencing Center for Infectious Disease"/>
            <person name="Wu L."/>
            <person name="Ma J."/>
        </authorList>
    </citation>
    <scope>NUCLEOTIDE SEQUENCE [LARGE SCALE GENOMIC DNA]</scope>
    <source>
        <strain evidence="5">JCM 6486</strain>
    </source>
</reference>
<proteinExistence type="predicted"/>
<dbReference type="PROSITE" id="PS50968">
    <property type="entry name" value="BIOTINYL_LIPOYL"/>
    <property type="match status" value="1"/>
</dbReference>
<dbReference type="PROSITE" id="PS00188">
    <property type="entry name" value="BIOTIN"/>
    <property type="match status" value="1"/>
</dbReference>